<dbReference type="InterPro" id="IPR021329">
    <property type="entry name" value="DUF2938"/>
</dbReference>
<dbReference type="Pfam" id="PF11158">
    <property type="entry name" value="DUF2938"/>
    <property type="match status" value="1"/>
</dbReference>
<sequence>MSAITEFNVFIWYVIALGVSATVLMDVYSLALKYLFKTPPLDYALVGRWVLHFGEQRLMHRTIMHSAPKRGELVVGWGLHYAIGVIFATTFIYLCQILGLDAHHLLWNLLFGVVTLIFPFTVMQPCLGFGFAASKTPSPCLAIFKSAAAHSVFGLGLYLSINAELL</sequence>
<name>A0A166VXP3_9GAMM</name>
<evidence type="ECO:0000313" key="2">
    <source>
        <dbReference type="EMBL" id="KZN34388.1"/>
    </source>
</evidence>
<protein>
    <recommendedName>
        <fullName evidence="4">DUF2938 domain-containing protein</fullName>
    </recommendedName>
</protein>
<dbReference type="AlphaFoldDB" id="A0A166VXP3"/>
<feature type="transmembrane region" description="Helical" evidence="1">
    <location>
        <begin position="74"/>
        <end position="99"/>
    </location>
</feature>
<comment type="caution">
    <text evidence="2">The sequence shown here is derived from an EMBL/GenBank/DDBJ whole genome shotgun (WGS) entry which is preliminary data.</text>
</comment>
<keyword evidence="1" id="KW-1133">Transmembrane helix</keyword>
<evidence type="ECO:0000313" key="3">
    <source>
        <dbReference type="Proteomes" id="UP000076643"/>
    </source>
</evidence>
<keyword evidence="1" id="KW-0472">Membrane</keyword>
<accession>A0A166VXP3</accession>
<dbReference type="EMBL" id="AUYB01000118">
    <property type="protein sequence ID" value="KZN34388.1"/>
    <property type="molecule type" value="Genomic_DNA"/>
</dbReference>
<proteinExistence type="predicted"/>
<evidence type="ECO:0008006" key="4">
    <source>
        <dbReference type="Google" id="ProtNLM"/>
    </source>
</evidence>
<gene>
    <name evidence="2" type="ORF">N475_19105</name>
</gene>
<reference evidence="2 3" key="1">
    <citation type="submission" date="2013-07" db="EMBL/GenBank/DDBJ databases">
        <title>Comparative Genomic and Metabolomic Analysis of Twelve Strains of Pseudoalteromonas luteoviolacea.</title>
        <authorList>
            <person name="Vynne N.G."/>
            <person name="Mansson M."/>
            <person name="Gram L."/>
        </authorList>
    </citation>
    <scope>NUCLEOTIDE SEQUENCE [LARGE SCALE GENOMIC DNA]</scope>
    <source>
        <strain evidence="2 3">DSM 6061</strain>
    </source>
</reference>
<feature type="transmembrane region" description="Helical" evidence="1">
    <location>
        <begin position="142"/>
        <end position="161"/>
    </location>
</feature>
<dbReference type="RefSeq" id="WP_063365619.1">
    <property type="nucleotide sequence ID" value="NZ_AQHB01000049.1"/>
</dbReference>
<keyword evidence="3" id="KW-1185">Reference proteome</keyword>
<organism evidence="2 3">
    <name type="scientific">Pseudoalteromonas luteoviolacea DSM 6061</name>
    <dbReference type="NCBI Taxonomy" id="1365250"/>
    <lineage>
        <taxon>Bacteria</taxon>
        <taxon>Pseudomonadati</taxon>
        <taxon>Pseudomonadota</taxon>
        <taxon>Gammaproteobacteria</taxon>
        <taxon>Alteromonadales</taxon>
        <taxon>Pseudoalteromonadaceae</taxon>
        <taxon>Pseudoalteromonas</taxon>
    </lineage>
</organism>
<keyword evidence="1" id="KW-0812">Transmembrane</keyword>
<dbReference type="PATRIC" id="fig|1365250.3.peg.3513"/>
<feature type="transmembrane region" description="Helical" evidence="1">
    <location>
        <begin position="12"/>
        <end position="31"/>
    </location>
</feature>
<feature type="transmembrane region" description="Helical" evidence="1">
    <location>
        <begin position="105"/>
        <end position="130"/>
    </location>
</feature>
<dbReference type="Proteomes" id="UP000076643">
    <property type="component" value="Unassembled WGS sequence"/>
</dbReference>
<evidence type="ECO:0000256" key="1">
    <source>
        <dbReference type="SAM" id="Phobius"/>
    </source>
</evidence>